<keyword evidence="1" id="KW-0812">Transmembrane</keyword>
<dbReference type="AlphaFoldDB" id="A0A8J5GPC8"/>
<feature type="transmembrane region" description="Helical" evidence="1">
    <location>
        <begin position="332"/>
        <end position="350"/>
    </location>
</feature>
<dbReference type="PANTHER" id="PTHR31860">
    <property type="entry name" value="HEAT-INDUCIBLE TRANSCRIPTION REPRESSOR (DUF639)-RELATED"/>
    <property type="match status" value="1"/>
</dbReference>
<gene>
    <name evidence="2" type="ORF">ZIOFF_029307</name>
</gene>
<organism evidence="2 3">
    <name type="scientific">Zingiber officinale</name>
    <name type="common">Ginger</name>
    <name type="synonym">Amomum zingiber</name>
    <dbReference type="NCBI Taxonomy" id="94328"/>
    <lineage>
        <taxon>Eukaryota</taxon>
        <taxon>Viridiplantae</taxon>
        <taxon>Streptophyta</taxon>
        <taxon>Embryophyta</taxon>
        <taxon>Tracheophyta</taxon>
        <taxon>Spermatophyta</taxon>
        <taxon>Magnoliopsida</taxon>
        <taxon>Liliopsida</taxon>
        <taxon>Zingiberales</taxon>
        <taxon>Zingiberaceae</taxon>
        <taxon>Zingiber</taxon>
    </lineage>
</organism>
<keyword evidence="3" id="KW-1185">Reference proteome</keyword>
<protein>
    <submittedName>
        <fullName evidence="2">Uncharacterized protein</fullName>
    </submittedName>
</protein>
<dbReference type="Pfam" id="PF04842">
    <property type="entry name" value="DUF639"/>
    <property type="match status" value="2"/>
</dbReference>
<evidence type="ECO:0000313" key="2">
    <source>
        <dbReference type="EMBL" id="KAG6511250.1"/>
    </source>
</evidence>
<evidence type="ECO:0000313" key="3">
    <source>
        <dbReference type="Proteomes" id="UP000734854"/>
    </source>
</evidence>
<sequence length="505" mass="57100">MNNSIEYLEKQETPTGVEFSKNEFILHVEGTSWTHRVVRHIRTTSWPGRFTLTNQALYFEASGVMSYETAVKIDLSRADADQVKPTSTGPWGAPLFDKAIAYETSELSEPLVIEFPEMTSSTRRDHWLTLIKEVILLHRFILKFDIQNPIQAWEIHARSILGIFRLHAARELTRISSPSPANFLIFLLYEELPKGDYVLTELANTIKQKTSLRPCSANSILKGLNIYHVDSFSMERSPEENMNNQTDSLMSLGPTINQVREEAKEVSVAKATVEQMKGGGIADSLLVLVVLMSSVKNVLPRLQAVLSLERPMVTLFIRSVILIVIYKEMVGFAVALIALLIVAAILWARVNRIGERCREIVVNTTSDQTMMESIVAAEHSLNNLHELVKKTNIMILRIFSIIIGKAPKVLFQNIQFFQDPLPTLNIAIVISYLQQANAVMWAMIAVAVLLVVIQFKYIVMGLTLYSFIAVSRIAKHMLNEQGNRRLKEWWESIPVIPVRTVSSRP</sequence>
<dbReference type="Proteomes" id="UP000734854">
    <property type="component" value="Unassembled WGS sequence"/>
</dbReference>
<evidence type="ECO:0000256" key="1">
    <source>
        <dbReference type="SAM" id="Phobius"/>
    </source>
</evidence>
<name>A0A8J5GPC8_ZINOF</name>
<dbReference type="PANTHER" id="PTHR31860:SF5">
    <property type="entry name" value="ARGH (DUF639)"/>
    <property type="match status" value="1"/>
</dbReference>
<keyword evidence="1" id="KW-0472">Membrane</keyword>
<proteinExistence type="predicted"/>
<feature type="transmembrane region" description="Helical" evidence="1">
    <location>
        <begin position="438"/>
        <end position="468"/>
    </location>
</feature>
<keyword evidence="1" id="KW-1133">Transmembrane helix</keyword>
<accession>A0A8J5GPC8</accession>
<comment type="caution">
    <text evidence="2">The sequence shown here is derived from an EMBL/GenBank/DDBJ whole genome shotgun (WGS) entry which is preliminary data.</text>
</comment>
<dbReference type="EMBL" id="JACMSC010000008">
    <property type="protein sequence ID" value="KAG6511250.1"/>
    <property type="molecule type" value="Genomic_DNA"/>
</dbReference>
<reference evidence="2 3" key="1">
    <citation type="submission" date="2020-08" db="EMBL/GenBank/DDBJ databases">
        <title>Plant Genome Project.</title>
        <authorList>
            <person name="Zhang R.-G."/>
        </authorList>
    </citation>
    <scope>NUCLEOTIDE SEQUENCE [LARGE SCALE GENOMIC DNA]</scope>
    <source>
        <tissue evidence="2">Rhizome</tissue>
    </source>
</reference>
<dbReference type="InterPro" id="IPR006927">
    <property type="entry name" value="DUF639"/>
</dbReference>